<dbReference type="SUPFAM" id="SSF56112">
    <property type="entry name" value="Protein kinase-like (PK-like)"/>
    <property type="match status" value="1"/>
</dbReference>
<evidence type="ECO:0008006" key="3">
    <source>
        <dbReference type="Google" id="ProtNLM"/>
    </source>
</evidence>
<protein>
    <recommendedName>
        <fullName evidence="3">Aminoglycoside phosphotransferase</fullName>
    </recommendedName>
</protein>
<accession>A0A7W9UXI6</accession>
<proteinExistence type="predicted"/>
<dbReference type="RefSeq" id="WP_184570977.1">
    <property type="nucleotide sequence ID" value="NZ_JACHJL010000004.1"/>
</dbReference>
<name>A0A7W9UXI6_9ACTN</name>
<dbReference type="AlphaFoldDB" id="A0A7W9UXI6"/>
<sequence>MRVEHIGWNQLPAQARAAVEDRVRAPYEKAEMTTGESSGVATLLFLPDGAKIFVKGLPVEHERAAELEKEAKVNPYLPDYAPKLLWQVEAGGWRLLGFEGVTATPWADFTPTGNHLEPVATVLRELSTRPAPDVGLMTAWDRWGPYCDPAAEPLLTGQCLLHTDPAATNFLIGDRTWLADWAWAARGPGWIDAALWGFRLVLDGRQTPEQAGQWASTVPALADAPREGVRALAEAEARSWEDWRQYGVTGIEPTVEAARLWADFWG</sequence>
<keyword evidence="2" id="KW-1185">Reference proteome</keyword>
<dbReference type="Proteomes" id="UP000588098">
    <property type="component" value="Unassembled WGS sequence"/>
</dbReference>
<evidence type="ECO:0000313" key="1">
    <source>
        <dbReference type="EMBL" id="MBB5934953.1"/>
    </source>
</evidence>
<gene>
    <name evidence="1" type="ORF">FHS42_002003</name>
</gene>
<reference evidence="1 2" key="1">
    <citation type="submission" date="2020-08" db="EMBL/GenBank/DDBJ databases">
        <title>Genomic Encyclopedia of Type Strains, Phase III (KMG-III): the genomes of soil and plant-associated and newly described type strains.</title>
        <authorList>
            <person name="Whitman W."/>
        </authorList>
    </citation>
    <scope>NUCLEOTIDE SEQUENCE [LARGE SCALE GENOMIC DNA]</scope>
    <source>
        <strain evidence="1 2">CECT 8305</strain>
    </source>
</reference>
<dbReference type="EMBL" id="JACHJL010000004">
    <property type="protein sequence ID" value="MBB5934953.1"/>
    <property type="molecule type" value="Genomic_DNA"/>
</dbReference>
<evidence type="ECO:0000313" key="2">
    <source>
        <dbReference type="Proteomes" id="UP000588098"/>
    </source>
</evidence>
<comment type="caution">
    <text evidence="1">The sequence shown here is derived from an EMBL/GenBank/DDBJ whole genome shotgun (WGS) entry which is preliminary data.</text>
</comment>
<dbReference type="InterPro" id="IPR011009">
    <property type="entry name" value="Kinase-like_dom_sf"/>
</dbReference>
<organism evidence="1 2">
    <name type="scientific">Streptomyces zagrosensis</name>
    <dbReference type="NCBI Taxonomy" id="1042984"/>
    <lineage>
        <taxon>Bacteria</taxon>
        <taxon>Bacillati</taxon>
        <taxon>Actinomycetota</taxon>
        <taxon>Actinomycetes</taxon>
        <taxon>Kitasatosporales</taxon>
        <taxon>Streptomycetaceae</taxon>
        <taxon>Streptomyces</taxon>
    </lineage>
</organism>